<dbReference type="OrthoDB" id="9814495at2"/>
<dbReference type="GO" id="GO:0006355">
    <property type="term" value="P:regulation of DNA-templated transcription"/>
    <property type="evidence" value="ECO:0007669"/>
    <property type="project" value="InterPro"/>
</dbReference>
<name>A0A1I0YIT8_9RHOB</name>
<dbReference type="Gene3D" id="3.40.50.2300">
    <property type="match status" value="1"/>
</dbReference>
<protein>
    <submittedName>
        <fullName evidence="7">Two component transcriptional regulator, LuxR family</fullName>
    </submittedName>
</protein>
<keyword evidence="1 3" id="KW-0597">Phosphoprotein</keyword>
<dbReference type="SUPFAM" id="SSF46894">
    <property type="entry name" value="C-terminal effector domain of the bipartite response regulators"/>
    <property type="match status" value="1"/>
</dbReference>
<dbReference type="PANTHER" id="PTHR45566">
    <property type="entry name" value="HTH-TYPE TRANSCRIPTIONAL REGULATOR YHJB-RELATED"/>
    <property type="match status" value="1"/>
</dbReference>
<dbReference type="PANTHER" id="PTHR45566:SF1">
    <property type="entry name" value="HTH-TYPE TRANSCRIPTIONAL REGULATOR YHJB-RELATED"/>
    <property type="match status" value="1"/>
</dbReference>
<proteinExistence type="predicted"/>
<dbReference type="PROSITE" id="PS50110">
    <property type="entry name" value="RESPONSE_REGULATORY"/>
    <property type="match status" value="1"/>
</dbReference>
<dbReference type="PROSITE" id="PS50043">
    <property type="entry name" value="HTH_LUXR_2"/>
    <property type="match status" value="1"/>
</dbReference>
<dbReference type="InterPro" id="IPR058245">
    <property type="entry name" value="NreC/VraR/RcsB-like_REC"/>
</dbReference>
<dbReference type="InterPro" id="IPR051015">
    <property type="entry name" value="EvgA-like"/>
</dbReference>
<dbReference type="GO" id="GO:0003677">
    <property type="term" value="F:DNA binding"/>
    <property type="evidence" value="ECO:0007669"/>
    <property type="project" value="UniProtKB-KW"/>
</dbReference>
<dbReference type="SMART" id="SM00421">
    <property type="entry name" value="HTH_LUXR"/>
    <property type="match status" value="1"/>
</dbReference>
<dbReference type="CDD" id="cd17535">
    <property type="entry name" value="REC_NarL-like"/>
    <property type="match status" value="1"/>
</dbReference>
<evidence type="ECO:0000259" key="6">
    <source>
        <dbReference type="PROSITE" id="PS50991"/>
    </source>
</evidence>
<dbReference type="GO" id="GO:0000160">
    <property type="term" value="P:phosphorelay signal transduction system"/>
    <property type="evidence" value="ECO:0007669"/>
    <property type="project" value="InterPro"/>
</dbReference>
<dbReference type="PROSITE" id="PS50991">
    <property type="entry name" value="PYR_CT"/>
    <property type="match status" value="1"/>
</dbReference>
<dbReference type="Pfam" id="PF00072">
    <property type="entry name" value="Response_reg"/>
    <property type="match status" value="1"/>
</dbReference>
<reference evidence="7 8" key="1">
    <citation type="submission" date="2016-10" db="EMBL/GenBank/DDBJ databases">
        <authorList>
            <person name="de Groot N.N."/>
        </authorList>
    </citation>
    <scope>NUCLEOTIDE SEQUENCE [LARGE SCALE GENOMIC DNA]</scope>
    <source>
        <strain evidence="7 8">DSM 29316</strain>
    </source>
</reference>
<dbReference type="InterPro" id="IPR000792">
    <property type="entry name" value="Tscrpt_reg_LuxR_C"/>
</dbReference>
<feature type="modified residue" description="4-aspartylphosphate" evidence="3">
    <location>
        <position position="66"/>
    </location>
</feature>
<dbReference type="STRING" id="871651.SAMN05421688_3059"/>
<dbReference type="AlphaFoldDB" id="A0A1I0YIT8"/>
<evidence type="ECO:0000256" key="1">
    <source>
        <dbReference type="ARBA" id="ARBA00022553"/>
    </source>
</evidence>
<keyword evidence="2" id="KW-0238">DNA-binding</keyword>
<dbReference type="InterPro" id="IPR001789">
    <property type="entry name" value="Sig_transdc_resp-reg_receiver"/>
</dbReference>
<feature type="domain" description="Pyruvate carboxyltransferase" evidence="6">
    <location>
        <begin position="1"/>
        <end position="81"/>
    </location>
</feature>
<evidence type="ECO:0000256" key="2">
    <source>
        <dbReference type="ARBA" id="ARBA00023125"/>
    </source>
</evidence>
<dbReference type="CDD" id="cd06170">
    <property type="entry name" value="LuxR_C_like"/>
    <property type="match status" value="1"/>
</dbReference>
<sequence>MIHGGLGNSPNRMRMLVIDDHPLYGDALAATLAQLYPGSRIVTATSLGAGLRELGPDFSPDLVMLDLKLPDVTGISGFLRLRDAVDEAPIVVVSAIASSDVVQAVMGAGASGFVPKETPVAELSAALAAVVAGEIYLPPEYRGACSGPAPRATDMQDASERIAALTPQQLRIMKLICAGKPNKQIAYELSLAEATVKAHITALLRRLGVQNRTQAAVLMESASFGAGPNGSADAARVFLTH</sequence>
<dbReference type="SUPFAM" id="SSF52172">
    <property type="entry name" value="CheY-like"/>
    <property type="match status" value="1"/>
</dbReference>
<keyword evidence="8" id="KW-1185">Reference proteome</keyword>
<dbReference type="PROSITE" id="PS00622">
    <property type="entry name" value="HTH_LUXR_1"/>
    <property type="match status" value="1"/>
</dbReference>
<dbReference type="SMART" id="SM00448">
    <property type="entry name" value="REC"/>
    <property type="match status" value="1"/>
</dbReference>
<dbReference type="Proteomes" id="UP000198796">
    <property type="component" value="Unassembled WGS sequence"/>
</dbReference>
<evidence type="ECO:0000256" key="3">
    <source>
        <dbReference type="PROSITE-ProRule" id="PRU00169"/>
    </source>
</evidence>
<accession>A0A1I0YIT8</accession>
<dbReference type="InterPro" id="IPR016032">
    <property type="entry name" value="Sig_transdc_resp-reg_C-effctor"/>
</dbReference>
<dbReference type="InterPro" id="IPR011006">
    <property type="entry name" value="CheY-like_superfamily"/>
</dbReference>
<gene>
    <name evidence="7" type="ORF">SAMN05421688_3059</name>
</gene>
<evidence type="ECO:0000313" key="7">
    <source>
        <dbReference type="EMBL" id="SFB12268.1"/>
    </source>
</evidence>
<dbReference type="InterPro" id="IPR000891">
    <property type="entry name" value="PYR_CT"/>
</dbReference>
<dbReference type="Pfam" id="PF00196">
    <property type="entry name" value="GerE"/>
    <property type="match status" value="1"/>
</dbReference>
<feature type="domain" description="Response regulatory" evidence="5">
    <location>
        <begin position="14"/>
        <end position="131"/>
    </location>
</feature>
<dbReference type="PRINTS" id="PR00038">
    <property type="entry name" value="HTHLUXR"/>
</dbReference>
<dbReference type="GO" id="GO:0003824">
    <property type="term" value="F:catalytic activity"/>
    <property type="evidence" value="ECO:0007669"/>
    <property type="project" value="InterPro"/>
</dbReference>
<dbReference type="RefSeq" id="WP_092066439.1">
    <property type="nucleotide sequence ID" value="NZ_FOJU01000005.1"/>
</dbReference>
<organism evidence="7 8">
    <name type="scientific">Poseidonocella pacifica</name>
    <dbReference type="NCBI Taxonomy" id="871651"/>
    <lineage>
        <taxon>Bacteria</taxon>
        <taxon>Pseudomonadati</taxon>
        <taxon>Pseudomonadota</taxon>
        <taxon>Alphaproteobacteria</taxon>
        <taxon>Rhodobacterales</taxon>
        <taxon>Roseobacteraceae</taxon>
        <taxon>Poseidonocella</taxon>
    </lineage>
</organism>
<evidence type="ECO:0000259" key="4">
    <source>
        <dbReference type="PROSITE" id="PS50043"/>
    </source>
</evidence>
<dbReference type="EMBL" id="FOJU01000005">
    <property type="protein sequence ID" value="SFB12268.1"/>
    <property type="molecule type" value="Genomic_DNA"/>
</dbReference>
<evidence type="ECO:0000259" key="5">
    <source>
        <dbReference type="PROSITE" id="PS50110"/>
    </source>
</evidence>
<evidence type="ECO:0000313" key="8">
    <source>
        <dbReference type="Proteomes" id="UP000198796"/>
    </source>
</evidence>
<feature type="domain" description="HTH luxR-type" evidence="4">
    <location>
        <begin position="158"/>
        <end position="223"/>
    </location>
</feature>